<keyword evidence="7" id="KW-0812">Transmembrane</keyword>
<evidence type="ECO:0000256" key="7">
    <source>
        <dbReference type="SAM" id="Phobius"/>
    </source>
</evidence>
<organism evidence="9 10">
    <name type="scientific">Pseudonocardia eucalypti</name>
    <dbReference type="NCBI Taxonomy" id="648755"/>
    <lineage>
        <taxon>Bacteria</taxon>
        <taxon>Bacillati</taxon>
        <taxon>Actinomycetota</taxon>
        <taxon>Actinomycetes</taxon>
        <taxon>Pseudonocardiales</taxon>
        <taxon>Pseudonocardiaceae</taxon>
        <taxon>Pseudonocardia</taxon>
    </lineage>
</organism>
<dbReference type="InterPro" id="IPR002123">
    <property type="entry name" value="Plipid/glycerol_acylTrfase"/>
</dbReference>
<dbReference type="EMBL" id="BAABJP010000018">
    <property type="protein sequence ID" value="GAA5159141.1"/>
    <property type="molecule type" value="Genomic_DNA"/>
</dbReference>
<evidence type="ECO:0000259" key="8">
    <source>
        <dbReference type="SMART" id="SM00563"/>
    </source>
</evidence>
<keyword evidence="7" id="KW-1133">Transmembrane helix</keyword>
<evidence type="ECO:0000256" key="1">
    <source>
        <dbReference type="ARBA" id="ARBA00005189"/>
    </source>
</evidence>
<dbReference type="CDD" id="cd07989">
    <property type="entry name" value="LPLAT_AGPAT-like"/>
    <property type="match status" value="1"/>
</dbReference>
<evidence type="ECO:0000313" key="10">
    <source>
        <dbReference type="Proteomes" id="UP001428817"/>
    </source>
</evidence>
<dbReference type="PANTHER" id="PTHR10434:SF64">
    <property type="entry name" value="1-ACYL-SN-GLYCEROL-3-PHOSPHATE ACYLTRANSFERASE-RELATED"/>
    <property type="match status" value="1"/>
</dbReference>
<evidence type="ECO:0000313" key="9">
    <source>
        <dbReference type="EMBL" id="GAA5159141.1"/>
    </source>
</evidence>
<name>A0ABP9QCA4_9PSEU</name>
<comment type="caution">
    <text evidence="9">The sequence shown here is derived from an EMBL/GenBank/DDBJ whole genome shotgun (WGS) entry which is preliminary data.</text>
</comment>
<sequence length="316" mass="33454">MTNTLLTIPGGATDHPRPPSALRREGHSWAPFSPCTPDCLPAEGSLPRVSRARVAARVTGTVFWFVCSAGLALLLPVLSTGQRAWAQRRVFTAMTGAMGVRLVHSGAARFDAGLDGGVLVVANHLSWIDVLGLSTVQPLRIIAKTEIREWPVIGGLIARFGTLFVDRSELRSLPTVVAGASAALADGGVVGLFPEGTTWCGAAFGVFRRAGFQAALDAGVPVRPVALRMRLPDGTPTSVGSFIGDDTLCASLVRVARLPELVLEVEVLPVLETGPETDRRELARRAELVLAEATGAPAPPAPVVPRRHRRRLRVAA</sequence>
<keyword evidence="4" id="KW-0443">Lipid metabolism</keyword>
<dbReference type="GO" id="GO:0016746">
    <property type="term" value="F:acyltransferase activity"/>
    <property type="evidence" value="ECO:0007669"/>
    <property type="project" value="UniProtKB-KW"/>
</dbReference>
<keyword evidence="10" id="KW-1185">Reference proteome</keyword>
<evidence type="ECO:0000256" key="2">
    <source>
        <dbReference type="ARBA" id="ARBA00022516"/>
    </source>
</evidence>
<keyword evidence="5 9" id="KW-0012">Acyltransferase</keyword>
<feature type="domain" description="Phospholipid/glycerol acyltransferase" evidence="8">
    <location>
        <begin position="118"/>
        <end position="230"/>
    </location>
</feature>
<comment type="pathway">
    <text evidence="1">Lipid metabolism.</text>
</comment>
<keyword evidence="2" id="KW-0444">Lipid biosynthesis</keyword>
<feature type="region of interest" description="Disordered" evidence="6">
    <location>
        <begin position="1"/>
        <end position="27"/>
    </location>
</feature>
<keyword evidence="3" id="KW-0808">Transferase</keyword>
<dbReference type="Proteomes" id="UP001428817">
    <property type="component" value="Unassembled WGS sequence"/>
</dbReference>
<reference evidence="10" key="1">
    <citation type="journal article" date="2019" name="Int. J. Syst. Evol. Microbiol.">
        <title>The Global Catalogue of Microorganisms (GCM) 10K type strain sequencing project: providing services to taxonomists for standard genome sequencing and annotation.</title>
        <authorList>
            <consortium name="The Broad Institute Genomics Platform"/>
            <consortium name="The Broad Institute Genome Sequencing Center for Infectious Disease"/>
            <person name="Wu L."/>
            <person name="Ma J."/>
        </authorList>
    </citation>
    <scope>NUCLEOTIDE SEQUENCE [LARGE SCALE GENOMIC DNA]</scope>
    <source>
        <strain evidence="10">JCM 18303</strain>
    </source>
</reference>
<feature type="compositionally biased region" description="Basic and acidic residues" evidence="6">
    <location>
        <begin position="14"/>
        <end position="27"/>
    </location>
</feature>
<proteinExistence type="predicted"/>
<evidence type="ECO:0000256" key="4">
    <source>
        <dbReference type="ARBA" id="ARBA00023098"/>
    </source>
</evidence>
<dbReference type="RefSeq" id="WP_185060211.1">
    <property type="nucleotide sequence ID" value="NZ_BAABJP010000018.1"/>
</dbReference>
<evidence type="ECO:0000256" key="6">
    <source>
        <dbReference type="SAM" id="MobiDB-lite"/>
    </source>
</evidence>
<dbReference type="Pfam" id="PF01553">
    <property type="entry name" value="Acyltransferase"/>
    <property type="match status" value="1"/>
</dbReference>
<evidence type="ECO:0000256" key="3">
    <source>
        <dbReference type="ARBA" id="ARBA00022679"/>
    </source>
</evidence>
<evidence type="ECO:0000256" key="5">
    <source>
        <dbReference type="ARBA" id="ARBA00023315"/>
    </source>
</evidence>
<protein>
    <submittedName>
        <fullName evidence="9">Lysophospholipid acyltransferase family protein</fullName>
    </submittedName>
</protein>
<dbReference type="PANTHER" id="PTHR10434">
    <property type="entry name" value="1-ACYL-SN-GLYCEROL-3-PHOSPHATE ACYLTRANSFERASE"/>
    <property type="match status" value="1"/>
</dbReference>
<feature type="transmembrane region" description="Helical" evidence="7">
    <location>
        <begin position="54"/>
        <end position="78"/>
    </location>
</feature>
<keyword evidence="7" id="KW-0472">Membrane</keyword>
<gene>
    <name evidence="9" type="ORF">GCM10023321_39800</name>
</gene>
<dbReference type="SMART" id="SM00563">
    <property type="entry name" value="PlsC"/>
    <property type="match status" value="1"/>
</dbReference>
<accession>A0ABP9QCA4</accession>
<dbReference type="SUPFAM" id="SSF69593">
    <property type="entry name" value="Glycerol-3-phosphate (1)-acyltransferase"/>
    <property type="match status" value="1"/>
</dbReference>